<dbReference type="InterPro" id="IPR050259">
    <property type="entry name" value="SDR"/>
</dbReference>
<evidence type="ECO:0000259" key="3">
    <source>
        <dbReference type="SMART" id="SM00822"/>
    </source>
</evidence>
<dbReference type="SUPFAM" id="SSF51735">
    <property type="entry name" value="NAD(P)-binding Rossmann-fold domains"/>
    <property type="match status" value="1"/>
</dbReference>
<dbReference type="PRINTS" id="PR00081">
    <property type="entry name" value="GDHRDH"/>
</dbReference>
<dbReference type="AlphaFoldDB" id="A0AA86GJ37"/>
<dbReference type="GO" id="GO:0003858">
    <property type="term" value="F:3-hydroxybutyrate dehydrogenase activity"/>
    <property type="evidence" value="ECO:0007669"/>
    <property type="project" value="UniProtKB-EC"/>
</dbReference>
<reference evidence="4 5" key="1">
    <citation type="journal article" date="2016" name="BMC Genomics">
        <title>Genomic analysis of the nitrate-respiring Sphingopyxis granuli (formerly Sphingomonas macrogoltabida) strain TFA.</title>
        <authorList>
            <person name="Garcia-Romero I."/>
            <person name="Perez-Pulido A.J."/>
            <person name="Gonzalez-Flores Y.E."/>
            <person name="Reyes-Ramirez F."/>
            <person name="Santero E."/>
            <person name="Floriano B."/>
        </authorList>
    </citation>
    <scope>NUCLEOTIDE SEQUENCE [LARGE SCALE GENOMIC DNA]</scope>
    <source>
        <strain evidence="4 5">TFA</strain>
    </source>
</reference>
<dbReference type="PRINTS" id="PR00080">
    <property type="entry name" value="SDRFAMILY"/>
</dbReference>
<evidence type="ECO:0000256" key="1">
    <source>
        <dbReference type="ARBA" id="ARBA00006484"/>
    </source>
</evidence>
<evidence type="ECO:0000313" key="5">
    <source>
        <dbReference type="Proteomes" id="UP000058599"/>
    </source>
</evidence>
<dbReference type="EMBL" id="CP012199">
    <property type="protein sequence ID" value="AMG73220.1"/>
    <property type="molecule type" value="Genomic_DNA"/>
</dbReference>
<dbReference type="Gene3D" id="3.40.50.720">
    <property type="entry name" value="NAD(P)-binding Rossmann-like Domain"/>
    <property type="match status" value="1"/>
</dbReference>
<dbReference type="PANTHER" id="PTHR42879">
    <property type="entry name" value="3-OXOACYL-(ACYL-CARRIER-PROTEIN) REDUCTASE"/>
    <property type="match status" value="1"/>
</dbReference>
<comment type="similarity">
    <text evidence="1 2">Belongs to the short-chain dehydrogenases/reductases (SDR) family.</text>
</comment>
<dbReference type="InterPro" id="IPR020904">
    <property type="entry name" value="Sc_DH/Rdtase_CS"/>
</dbReference>
<dbReference type="GO" id="GO:0032787">
    <property type="term" value="P:monocarboxylic acid metabolic process"/>
    <property type="evidence" value="ECO:0007669"/>
    <property type="project" value="UniProtKB-ARBA"/>
</dbReference>
<dbReference type="PANTHER" id="PTHR42879:SF2">
    <property type="entry name" value="3-OXOACYL-[ACYL-CARRIER-PROTEIN] REDUCTASE FABG"/>
    <property type="match status" value="1"/>
</dbReference>
<dbReference type="Pfam" id="PF00106">
    <property type="entry name" value="adh_short"/>
    <property type="match status" value="1"/>
</dbReference>
<dbReference type="EC" id="1.1.1.30" evidence="4"/>
<dbReference type="InterPro" id="IPR002347">
    <property type="entry name" value="SDR_fam"/>
</dbReference>
<dbReference type="CDD" id="cd05233">
    <property type="entry name" value="SDR_c"/>
    <property type="match status" value="1"/>
</dbReference>
<evidence type="ECO:0000313" key="4">
    <source>
        <dbReference type="EMBL" id="AMG73220.1"/>
    </source>
</evidence>
<name>A0AA86GJ37_9SPHN</name>
<accession>A0AA86GJ37</accession>
<dbReference type="FunFam" id="3.40.50.720:FF:000084">
    <property type="entry name" value="Short-chain dehydrogenase reductase"/>
    <property type="match status" value="1"/>
</dbReference>
<organism evidence="4 5">
    <name type="scientific">Sphingopyxis granuli</name>
    <dbReference type="NCBI Taxonomy" id="267128"/>
    <lineage>
        <taxon>Bacteria</taxon>
        <taxon>Pseudomonadati</taxon>
        <taxon>Pseudomonadota</taxon>
        <taxon>Alphaproteobacteria</taxon>
        <taxon>Sphingomonadales</taxon>
        <taxon>Sphingomonadaceae</taxon>
        <taxon>Sphingopyxis</taxon>
    </lineage>
</organism>
<dbReference type="SMART" id="SM00822">
    <property type="entry name" value="PKS_KR"/>
    <property type="match status" value="1"/>
</dbReference>
<sequence>MRLQDVHAVITGGGSGIGAAIARALAAEGARLTLIGRRRDALEATAASLPHAHVAPADVADRAAVEAAFDSARGAHGPISILVNNAGIAPSAPFARVTAEAWRGAMAINLDALFHCCQAALPDLLAAPAGRIVTVASTAGVKGYAYTAPYVASKHGAIGLMRALAIEYAATGLTANAVCPGFTDTDIVGQAVANIRAKTGRSETEALAELTRFNPQRRLIDPVEVAEAVLWLCLPASRSVTGQAVMVAGGEVM</sequence>
<gene>
    <name evidence="4" type="primary">bdhA</name>
    <name evidence="4" type="ORF">SGRAN_0826</name>
</gene>
<dbReference type="PROSITE" id="PS00061">
    <property type="entry name" value="ADH_SHORT"/>
    <property type="match status" value="1"/>
</dbReference>
<dbReference type="KEGG" id="sgi:SGRAN_0826"/>
<dbReference type="Proteomes" id="UP000058599">
    <property type="component" value="Chromosome"/>
</dbReference>
<keyword evidence="4" id="KW-0560">Oxidoreductase</keyword>
<proteinExistence type="inferred from homology"/>
<evidence type="ECO:0000256" key="2">
    <source>
        <dbReference type="RuleBase" id="RU000363"/>
    </source>
</evidence>
<feature type="domain" description="Ketoreductase" evidence="3">
    <location>
        <begin position="6"/>
        <end position="176"/>
    </location>
</feature>
<dbReference type="RefSeq" id="WP_067180848.1">
    <property type="nucleotide sequence ID" value="NZ_CP012199.1"/>
</dbReference>
<protein>
    <submittedName>
        <fullName evidence="4">3-hydroxyacyl-CoA dehydrogenase</fullName>
        <ecNumber evidence="4">1.1.1.30</ecNumber>
    </submittedName>
</protein>
<dbReference type="InterPro" id="IPR057326">
    <property type="entry name" value="KR_dom"/>
</dbReference>
<keyword evidence="5" id="KW-1185">Reference proteome</keyword>
<dbReference type="InterPro" id="IPR036291">
    <property type="entry name" value="NAD(P)-bd_dom_sf"/>
</dbReference>